<feature type="non-terminal residue" evidence="1">
    <location>
        <position position="115"/>
    </location>
</feature>
<comment type="caution">
    <text evidence="1">The sequence shown here is derived from an EMBL/GenBank/DDBJ whole genome shotgun (WGS) entry which is preliminary data.</text>
</comment>
<proteinExistence type="predicted"/>
<gene>
    <name evidence="1" type="ORF">JZ751_016877</name>
</gene>
<name>A0A8T2N0E3_9TELE</name>
<dbReference type="EMBL" id="JAFBMS010000281">
    <property type="protein sequence ID" value="KAG9331851.1"/>
    <property type="molecule type" value="Genomic_DNA"/>
</dbReference>
<evidence type="ECO:0000313" key="1">
    <source>
        <dbReference type="EMBL" id="KAG9331851.1"/>
    </source>
</evidence>
<sequence>MTDAQTTPPAPPGPPTVTDPSTAILGLKLLPLSFLVNDPSTVTLYLALLPFSFTRAAQCDAPGSGSHRCDSAKESTFHLINPPGNTKKQPYNAALLKSLHFRQLGGGGVSGHNRP</sequence>
<dbReference type="Proteomes" id="UP000824540">
    <property type="component" value="Unassembled WGS sequence"/>
</dbReference>
<dbReference type="AlphaFoldDB" id="A0A8T2N0E3"/>
<evidence type="ECO:0000313" key="2">
    <source>
        <dbReference type="Proteomes" id="UP000824540"/>
    </source>
</evidence>
<protein>
    <submittedName>
        <fullName evidence="1">Uncharacterized protein</fullName>
    </submittedName>
</protein>
<organism evidence="1 2">
    <name type="scientific">Albula glossodonta</name>
    <name type="common">roundjaw bonefish</name>
    <dbReference type="NCBI Taxonomy" id="121402"/>
    <lineage>
        <taxon>Eukaryota</taxon>
        <taxon>Metazoa</taxon>
        <taxon>Chordata</taxon>
        <taxon>Craniata</taxon>
        <taxon>Vertebrata</taxon>
        <taxon>Euteleostomi</taxon>
        <taxon>Actinopterygii</taxon>
        <taxon>Neopterygii</taxon>
        <taxon>Teleostei</taxon>
        <taxon>Albuliformes</taxon>
        <taxon>Albulidae</taxon>
        <taxon>Albula</taxon>
    </lineage>
</organism>
<keyword evidence="2" id="KW-1185">Reference proteome</keyword>
<accession>A0A8T2N0E3</accession>
<reference evidence="1" key="1">
    <citation type="thesis" date="2021" institute="BYU ScholarsArchive" country="Provo, UT, USA">
        <title>Applications of and Algorithms for Genome Assembly and Genomic Analyses with an Emphasis on Marine Teleosts.</title>
        <authorList>
            <person name="Pickett B.D."/>
        </authorList>
    </citation>
    <scope>NUCLEOTIDE SEQUENCE</scope>
    <source>
        <strain evidence="1">HI-2016</strain>
    </source>
</reference>